<keyword evidence="3" id="KW-1185">Reference proteome</keyword>
<evidence type="ECO:0000313" key="3">
    <source>
        <dbReference type="Proteomes" id="UP000719412"/>
    </source>
</evidence>
<evidence type="ECO:0000313" key="2">
    <source>
        <dbReference type="EMBL" id="KAH0817625.1"/>
    </source>
</evidence>
<name>A0A8J6LE13_TENMO</name>
<feature type="compositionally biased region" description="Pro residues" evidence="1">
    <location>
        <begin position="1"/>
        <end position="18"/>
    </location>
</feature>
<organism evidence="2 3">
    <name type="scientific">Tenebrio molitor</name>
    <name type="common">Yellow mealworm beetle</name>
    <dbReference type="NCBI Taxonomy" id="7067"/>
    <lineage>
        <taxon>Eukaryota</taxon>
        <taxon>Metazoa</taxon>
        <taxon>Ecdysozoa</taxon>
        <taxon>Arthropoda</taxon>
        <taxon>Hexapoda</taxon>
        <taxon>Insecta</taxon>
        <taxon>Pterygota</taxon>
        <taxon>Neoptera</taxon>
        <taxon>Endopterygota</taxon>
        <taxon>Coleoptera</taxon>
        <taxon>Polyphaga</taxon>
        <taxon>Cucujiformia</taxon>
        <taxon>Tenebrionidae</taxon>
        <taxon>Tenebrio</taxon>
    </lineage>
</organism>
<reference evidence="2" key="1">
    <citation type="journal article" date="2020" name="J Insects Food Feed">
        <title>The yellow mealworm (Tenebrio molitor) genome: a resource for the emerging insects as food and feed industry.</title>
        <authorList>
            <person name="Eriksson T."/>
            <person name="Andere A."/>
            <person name="Kelstrup H."/>
            <person name="Emery V."/>
            <person name="Picard C."/>
        </authorList>
    </citation>
    <scope>NUCLEOTIDE SEQUENCE</scope>
    <source>
        <strain evidence="2">Stoneville</strain>
        <tissue evidence="2">Whole head</tissue>
    </source>
</reference>
<dbReference type="Proteomes" id="UP000719412">
    <property type="component" value="Unassembled WGS sequence"/>
</dbReference>
<dbReference type="AlphaFoldDB" id="A0A8J6LE13"/>
<evidence type="ECO:0000256" key="1">
    <source>
        <dbReference type="SAM" id="MobiDB-lite"/>
    </source>
</evidence>
<proteinExistence type="predicted"/>
<feature type="region of interest" description="Disordered" evidence="1">
    <location>
        <begin position="1"/>
        <end position="22"/>
    </location>
</feature>
<reference evidence="2" key="2">
    <citation type="submission" date="2021-08" db="EMBL/GenBank/DDBJ databases">
        <authorList>
            <person name="Eriksson T."/>
        </authorList>
    </citation>
    <scope>NUCLEOTIDE SEQUENCE</scope>
    <source>
        <strain evidence="2">Stoneville</strain>
        <tissue evidence="2">Whole head</tissue>
    </source>
</reference>
<sequence>MRVRPPPRAATLPPPSPQPRVTCSHDTCVAIRRHQTAPLLTDRLQEVGAAFLHPSVILPPWHPEFTIVLPLYFKRNVWNSFRRAGLLISSPPRSRPPPAF</sequence>
<accession>A0A8J6LE13</accession>
<protein>
    <submittedName>
        <fullName evidence="2">Uncharacterized protein</fullName>
    </submittedName>
</protein>
<dbReference type="EMBL" id="JABDTM020019129">
    <property type="protein sequence ID" value="KAH0817625.1"/>
    <property type="molecule type" value="Genomic_DNA"/>
</dbReference>
<comment type="caution">
    <text evidence="2">The sequence shown here is derived from an EMBL/GenBank/DDBJ whole genome shotgun (WGS) entry which is preliminary data.</text>
</comment>
<gene>
    <name evidence="2" type="ORF">GEV33_005166</name>
</gene>